<feature type="domain" description="HTH myb-type" evidence="6">
    <location>
        <begin position="14"/>
        <end position="65"/>
    </location>
</feature>
<dbReference type="RefSeq" id="XP_001316347.1">
    <property type="nucleotide sequence ID" value="XM_001316312.1"/>
</dbReference>
<gene>
    <name evidence="7" type="ORF">TVAG_125640</name>
</gene>
<keyword evidence="2 7" id="KW-0238">DNA-binding</keyword>
<dbReference type="Proteomes" id="UP000001542">
    <property type="component" value="Unassembled WGS sequence"/>
</dbReference>
<dbReference type="Pfam" id="PF13921">
    <property type="entry name" value="Myb_DNA-bind_6"/>
    <property type="match status" value="1"/>
</dbReference>
<feature type="domain" description="HTH myb-type" evidence="6">
    <location>
        <begin position="66"/>
        <end position="120"/>
    </location>
</feature>
<dbReference type="AlphaFoldDB" id="A2ET71"/>
<dbReference type="SMART" id="SM00717">
    <property type="entry name" value="SANT"/>
    <property type="match status" value="2"/>
</dbReference>
<feature type="domain" description="Myb-like" evidence="5">
    <location>
        <begin position="66"/>
        <end position="116"/>
    </location>
</feature>
<accession>A2ET71</accession>
<dbReference type="InterPro" id="IPR009057">
    <property type="entry name" value="Homeodomain-like_sf"/>
</dbReference>
<sequence>MKTSYVRRSRSGYRKNAPKNKFTLSEDNALRVLVEKFGESNWDLISNMIQTRNSRQCRDRWEYYLAPKLNKNPWSEEEDKKLIHLIRTVGPHWVKVSKYFDGRTDTQIKNRWNILKRKLSNEKYIETSEDEPKVKQVSDESCKIPVKRADITQQIVVNNNDPIFGKIEIACNQIATDLSDDPYMGFL</sequence>
<reference evidence="7" key="2">
    <citation type="journal article" date="2007" name="Science">
        <title>Draft genome sequence of the sexually transmitted pathogen Trichomonas vaginalis.</title>
        <authorList>
            <person name="Carlton J.M."/>
            <person name="Hirt R.P."/>
            <person name="Silva J.C."/>
            <person name="Delcher A.L."/>
            <person name="Schatz M."/>
            <person name="Zhao Q."/>
            <person name="Wortman J.R."/>
            <person name="Bidwell S.L."/>
            <person name="Alsmark U.C.M."/>
            <person name="Besteiro S."/>
            <person name="Sicheritz-Ponten T."/>
            <person name="Noel C.J."/>
            <person name="Dacks J.B."/>
            <person name="Foster P.G."/>
            <person name="Simillion C."/>
            <person name="Van de Peer Y."/>
            <person name="Miranda-Saavedra D."/>
            <person name="Barton G.J."/>
            <person name="Westrop G.D."/>
            <person name="Mueller S."/>
            <person name="Dessi D."/>
            <person name="Fiori P.L."/>
            <person name="Ren Q."/>
            <person name="Paulsen I."/>
            <person name="Zhang H."/>
            <person name="Bastida-Corcuera F.D."/>
            <person name="Simoes-Barbosa A."/>
            <person name="Brown M.T."/>
            <person name="Hayes R.D."/>
            <person name="Mukherjee M."/>
            <person name="Okumura C.Y."/>
            <person name="Schneider R."/>
            <person name="Smith A.J."/>
            <person name="Vanacova S."/>
            <person name="Villalvazo M."/>
            <person name="Haas B.J."/>
            <person name="Pertea M."/>
            <person name="Feldblyum T.V."/>
            <person name="Utterback T.R."/>
            <person name="Shu C.L."/>
            <person name="Osoegawa K."/>
            <person name="de Jong P.J."/>
            <person name="Hrdy I."/>
            <person name="Horvathova L."/>
            <person name="Zubacova Z."/>
            <person name="Dolezal P."/>
            <person name="Malik S.B."/>
            <person name="Logsdon J.M. Jr."/>
            <person name="Henze K."/>
            <person name="Gupta A."/>
            <person name="Wang C.C."/>
            <person name="Dunne R.L."/>
            <person name="Upcroft J.A."/>
            <person name="Upcroft P."/>
            <person name="White O."/>
            <person name="Salzberg S.L."/>
            <person name="Tang P."/>
            <person name="Chiu C.-H."/>
            <person name="Lee Y.-S."/>
            <person name="Embley T.M."/>
            <person name="Coombs G.H."/>
            <person name="Mottram J.C."/>
            <person name="Tachezy J."/>
            <person name="Fraser-Liggett C.M."/>
            <person name="Johnson P.J."/>
        </authorList>
    </citation>
    <scope>NUCLEOTIDE SEQUENCE [LARGE SCALE GENOMIC DNA]</scope>
    <source>
        <strain evidence="7">G3</strain>
    </source>
</reference>
<feature type="domain" description="Myb-like" evidence="5">
    <location>
        <begin position="14"/>
        <end position="65"/>
    </location>
</feature>
<dbReference type="PANTHER" id="PTHR46621">
    <property type="entry name" value="SNRNA-ACTIVATING PROTEIN COMPLEX SUBUNIT 4"/>
    <property type="match status" value="1"/>
</dbReference>
<dbReference type="KEGG" id="tva:4761973"/>
<organism evidence="7 8">
    <name type="scientific">Trichomonas vaginalis (strain ATCC PRA-98 / G3)</name>
    <dbReference type="NCBI Taxonomy" id="412133"/>
    <lineage>
        <taxon>Eukaryota</taxon>
        <taxon>Metamonada</taxon>
        <taxon>Parabasalia</taxon>
        <taxon>Trichomonadida</taxon>
        <taxon>Trichomonadidae</taxon>
        <taxon>Trichomonas</taxon>
    </lineage>
</organism>
<dbReference type="VEuPathDB" id="TrichDB:TVAG_125640"/>
<evidence type="ECO:0000256" key="3">
    <source>
        <dbReference type="ARBA" id="ARBA00023163"/>
    </source>
</evidence>
<dbReference type="PROSITE" id="PS50090">
    <property type="entry name" value="MYB_LIKE"/>
    <property type="match status" value="2"/>
</dbReference>
<dbReference type="InParanoid" id="A2ET71"/>
<dbReference type="GO" id="GO:0006355">
    <property type="term" value="P:regulation of DNA-templated transcription"/>
    <property type="evidence" value="ECO:0000318"/>
    <property type="project" value="GO_Central"/>
</dbReference>
<dbReference type="GO" id="GO:0005634">
    <property type="term" value="C:nucleus"/>
    <property type="evidence" value="ECO:0000318"/>
    <property type="project" value="GO_Central"/>
</dbReference>
<evidence type="ECO:0000256" key="4">
    <source>
        <dbReference type="ARBA" id="ARBA00023242"/>
    </source>
</evidence>
<dbReference type="EMBL" id="DS113484">
    <property type="protein sequence ID" value="EAY04124.1"/>
    <property type="molecule type" value="Genomic_DNA"/>
</dbReference>
<evidence type="ECO:0000256" key="2">
    <source>
        <dbReference type="ARBA" id="ARBA00023125"/>
    </source>
</evidence>
<evidence type="ECO:0000259" key="5">
    <source>
        <dbReference type="PROSITE" id="PS50090"/>
    </source>
</evidence>
<evidence type="ECO:0000256" key="1">
    <source>
        <dbReference type="ARBA" id="ARBA00023015"/>
    </source>
</evidence>
<dbReference type="OrthoDB" id="2143914at2759"/>
<reference evidence="7" key="1">
    <citation type="submission" date="2006-10" db="EMBL/GenBank/DDBJ databases">
        <authorList>
            <person name="Amadeo P."/>
            <person name="Zhao Q."/>
            <person name="Wortman J."/>
            <person name="Fraser-Liggett C."/>
            <person name="Carlton J."/>
        </authorList>
    </citation>
    <scope>NUCLEOTIDE SEQUENCE</scope>
    <source>
        <strain evidence="7">G3</strain>
    </source>
</reference>
<keyword evidence="1" id="KW-0805">Transcription regulation</keyword>
<evidence type="ECO:0000313" key="7">
    <source>
        <dbReference type="EMBL" id="EAY04124.1"/>
    </source>
</evidence>
<dbReference type="InterPro" id="IPR017930">
    <property type="entry name" value="Myb_dom"/>
</dbReference>
<keyword evidence="8" id="KW-1185">Reference proteome</keyword>
<dbReference type="InterPro" id="IPR051575">
    <property type="entry name" value="Myb-like_DNA-bd"/>
</dbReference>
<dbReference type="InterPro" id="IPR001005">
    <property type="entry name" value="SANT/Myb"/>
</dbReference>
<dbReference type="PANTHER" id="PTHR46621:SF1">
    <property type="entry name" value="SNRNA-ACTIVATING PROTEIN COMPLEX SUBUNIT 4"/>
    <property type="match status" value="1"/>
</dbReference>
<dbReference type="SMR" id="A2ET71"/>
<keyword evidence="3" id="KW-0804">Transcription</keyword>
<evidence type="ECO:0000313" key="8">
    <source>
        <dbReference type="Proteomes" id="UP000001542"/>
    </source>
</evidence>
<dbReference type="CDD" id="cd00167">
    <property type="entry name" value="SANT"/>
    <property type="match status" value="2"/>
</dbReference>
<dbReference type="VEuPathDB" id="TrichDB:TVAGG3_0189420"/>
<dbReference type="SUPFAM" id="SSF46689">
    <property type="entry name" value="Homeodomain-like"/>
    <property type="match status" value="1"/>
</dbReference>
<proteinExistence type="predicted"/>
<dbReference type="eggNOG" id="KOG0048">
    <property type="taxonomic scope" value="Eukaryota"/>
</dbReference>
<dbReference type="GO" id="GO:0000981">
    <property type="term" value="F:DNA-binding transcription factor activity, RNA polymerase II-specific"/>
    <property type="evidence" value="ECO:0000318"/>
    <property type="project" value="GO_Central"/>
</dbReference>
<name>A2ET71_TRIV3</name>
<keyword evidence="4" id="KW-0539">Nucleus</keyword>
<protein>
    <submittedName>
        <fullName evidence="7">Myb-like DNA-binding domain containing protein</fullName>
    </submittedName>
</protein>
<evidence type="ECO:0000259" key="6">
    <source>
        <dbReference type="PROSITE" id="PS51294"/>
    </source>
</evidence>
<dbReference type="STRING" id="5722.A2ET71"/>
<dbReference type="GO" id="GO:0000978">
    <property type="term" value="F:RNA polymerase II cis-regulatory region sequence-specific DNA binding"/>
    <property type="evidence" value="ECO:0000318"/>
    <property type="project" value="GO_Central"/>
</dbReference>
<dbReference type="PROSITE" id="PS51294">
    <property type="entry name" value="HTH_MYB"/>
    <property type="match status" value="2"/>
</dbReference>
<dbReference type="Gene3D" id="1.10.10.60">
    <property type="entry name" value="Homeodomain-like"/>
    <property type="match status" value="2"/>
</dbReference>